<name>A0A1Q9GA47_9GAMM</name>
<sequence length="497" mass="57229">MSRKDKLQTLMAQMSGGLLEREHQVRLMMLAALSGEHVLLVGPPGTAKSELAKRLKNVFVEANYFERLVTRFSVPEELFGPLSIRALEEDRYNRLTSGYLPETSVAFIDEIFKANSAILNSLLTLLNERQFDNGNRRVDVPLISVVAASNELPEGEELSALYDRFILRSYVSPVSTESFDELLCGALEGFDPELNVRLKVEDLNEVQRLAEKVELTAATREACKEFRNYLVAQDIYVSDRRWRKLVKLMKVSAFTSGFNETSIYDTWILPHCLWEQPEQFEGLEELYKRLVTVNGKMPPSRLLQVLKAWEGKLKEEQQNHKRNAQGRLLYVDRDGEETIEEVSKYQKKDEYGELLYWDDRYSEETTYKGSYSNKNKPIMEEFKNKPVSLRRSFSKAHVEGRVLEIQGIRNSIEEFYSQVNKGLSDVTGYFEKHLWLDKSMLSEVTDALHTSQKEVDKLLKRVTSLESGFKNLPQESELDLALELEEDSEAIEGELCD</sequence>
<reference evidence="2 3" key="1">
    <citation type="submission" date="2016-09" db="EMBL/GenBank/DDBJ databases">
        <title>Photobacterium proteolyticum sp. nov. a protease producing bacterium isolated from ocean sediments of Laizhou Bay.</title>
        <authorList>
            <person name="Li Y."/>
        </authorList>
    </citation>
    <scope>NUCLEOTIDE SEQUENCE [LARGE SCALE GENOMIC DNA]</scope>
    <source>
        <strain evidence="2 3">13-12</strain>
    </source>
</reference>
<dbReference type="SUPFAM" id="SSF52540">
    <property type="entry name" value="P-loop containing nucleoside triphosphate hydrolases"/>
    <property type="match status" value="1"/>
</dbReference>
<dbReference type="Pfam" id="PF20030">
    <property type="entry name" value="bpMoxR"/>
    <property type="match status" value="1"/>
</dbReference>
<dbReference type="InterPro" id="IPR050513">
    <property type="entry name" value="RavA_ATPases"/>
</dbReference>
<dbReference type="InterPro" id="IPR003593">
    <property type="entry name" value="AAA+_ATPase"/>
</dbReference>
<dbReference type="AlphaFoldDB" id="A0A1Q9GA47"/>
<dbReference type="InterPro" id="IPR041538">
    <property type="entry name" value="RavA-like_AAA_lid"/>
</dbReference>
<organism evidence="2 3">
    <name type="scientific">Photobacterium proteolyticum</name>
    <dbReference type="NCBI Taxonomy" id="1903952"/>
    <lineage>
        <taxon>Bacteria</taxon>
        <taxon>Pseudomonadati</taxon>
        <taxon>Pseudomonadota</taxon>
        <taxon>Gammaproteobacteria</taxon>
        <taxon>Vibrionales</taxon>
        <taxon>Vibrionaceae</taxon>
        <taxon>Photobacterium</taxon>
    </lineage>
</organism>
<keyword evidence="3" id="KW-1185">Reference proteome</keyword>
<gene>
    <name evidence="2" type="ORF">BIT28_03410</name>
</gene>
<feature type="domain" description="AAA+ ATPase" evidence="1">
    <location>
        <begin position="34"/>
        <end position="175"/>
    </location>
</feature>
<proteinExistence type="predicted"/>
<dbReference type="PRINTS" id="PR00300">
    <property type="entry name" value="CLPPROTEASEA"/>
</dbReference>
<dbReference type="GO" id="GO:0005524">
    <property type="term" value="F:ATP binding"/>
    <property type="evidence" value="ECO:0007669"/>
    <property type="project" value="InterPro"/>
</dbReference>
<evidence type="ECO:0000313" key="2">
    <source>
        <dbReference type="EMBL" id="OLQ71226.1"/>
    </source>
</evidence>
<accession>A0A1Q9GA47</accession>
<evidence type="ECO:0000313" key="3">
    <source>
        <dbReference type="Proteomes" id="UP000186905"/>
    </source>
</evidence>
<dbReference type="InterPro" id="IPR027417">
    <property type="entry name" value="P-loop_NTPase"/>
</dbReference>
<dbReference type="PANTHER" id="PTHR32204:SF0">
    <property type="entry name" value="ATPASE RAVA"/>
    <property type="match status" value="1"/>
</dbReference>
<dbReference type="InterPro" id="IPR045427">
    <property type="entry name" value="MoxR"/>
</dbReference>
<dbReference type="PANTHER" id="PTHR32204">
    <property type="entry name" value="ATPASE RAVA"/>
    <property type="match status" value="1"/>
</dbReference>
<protein>
    <submittedName>
        <fullName evidence="2">ATPase</fullName>
    </submittedName>
</protein>
<dbReference type="EMBL" id="MJIL01000095">
    <property type="protein sequence ID" value="OLQ71226.1"/>
    <property type="molecule type" value="Genomic_DNA"/>
</dbReference>
<dbReference type="STRING" id="1903952.BIT28_03410"/>
<dbReference type="SMART" id="SM00382">
    <property type="entry name" value="AAA"/>
    <property type="match status" value="1"/>
</dbReference>
<dbReference type="Proteomes" id="UP000186905">
    <property type="component" value="Unassembled WGS sequence"/>
</dbReference>
<dbReference type="InterPro" id="IPR001270">
    <property type="entry name" value="ClpA/B"/>
</dbReference>
<comment type="caution">
    <text evidence="2">The sequence shown here is derived from an EMBL/GenBank/DDBJ whole genome shotgun (WGS) entry which is preliminary data.</text>
</comment>
<dbReference type="Gene3D" id="3.40.50.300">
    <property type="entry name" value="P-loop containing nucleotide triphosphate hydrolases"/>
    <property type="match status" value="1"/>
</dbReference>
<dbReference type="CDD" id="cd00009">
    <property type="entry name" value="AAA"/>
    <property type="match status" value="1"/>
</dbReference>
<dbReference type="Pfam" id="PF17868">
    <property type="entry name" value="AAA_lid_8"/>
    <property type="match status" value="1"/>
</dbReference>
<evidence type="ECO:0000259" key="1">
    <source>
        <dbReference type="SMART" id="SM00382"/>
    </source>
</evidence>